<organism evidence="7 8">
    <name type="scientific">Candidatus Desulfosporosinus infrequens</name>
    <dbReference type="NCBI Taxonomy" id="2043169"/>
    <lineage>
        <taxon>Bacteria</taxon>
        <taxon>Bacillati</taxon>
        <taxon>Bacillota</taxon>
        <taxon>Clostridia</taxon>
        <taxon>Eubacteriales</taxon>
        <taxon>Desulfitobacteriaceae</taxon>
        <taxon>Desulfosporosinus</taxon>
    </lineage>
</organism>
<evidence type="ECO:0000256" key="1">
    <source>
        <dbReference type="ARBA" id="ARBA00013263"/>
    </source>
</evidence>
<evidence type="ECO:0000256" key="5">
    <source>
        <dbReference type="ARBA" id="ARBA00048600"/>
    </source>
</evidence>
<accession>A0A2U3JVE5</accession>
<dbReference type="GO" id="GO:0005524">
    <property type="term" value="F:ATP binding"/>
    <property type="evidence" value="ECO:0007669"/>
    <property type="project" value="UniProtKB-KW"/>
</dbReference>
<dbReference type="PROSITE" id="PS50979">
    <property type="entry name" value="BC"/>
    <property type="match status" value="1"/>
</dbReference>
<reference evidence="8" key="1">
    <citation type="submission" date="2018-02" db="EMBL/GenBank/DDBJ databases">
        <authorList>
            <person name="Hausmann B."/>
        </authorList>
    </citation>
    <scope>NUCLEOTIDE SEQUENCE [LARGE SCALE GENOMIC DNA]</scope>
    <source>
        <strain evidence="8">Peat soil MAG SbF1</strain>
    </source>
</reference>
<evidence type="ECO:0000256" key="2">
    <source>
        <dbReference type="ARBA" id="ARBA00022598"/>
    </source>
</evidence>
<dbReference type="InterPro" id="IPR011764">
    <property type="entry name" value="Biotin_carboxylation_dom"/>
</dbReference>
<dbReference type="EC" id="6.3.4.14" evidence="1"/>
<dbReference type="InterPro" id="IPR051602">
    <property type="entry name" value="ACC_Biotin_Carboxylase"/>
</dbReference>
<dbReference type="Proteomes" id="UP000238916">
    <property type="component" value="Unassembled WGS sequence"/>
</dbReference>
<sequence>MIGKLIVWGATRQEAIARMKRALEEFVIEGIYTTIPFHLKVLDNAFYRRGEVYTNFIQRRILGE</sequence>
<dbReference type="EMBL" id="OMOF01000002">
    <property type="protein sequence ID" value="SPF31384.1"/>
    <property type="molecule type" value="Genomic_DNA"/>
</dbReference>
<evidence type="ECO:0000259" key="6">
    <source>
        <dbReference type="PROSITE" id="PS50979"/>
    </source>
</evidence>
<feature type="domain" description="Biotin carboxylation" evidence="6">
    <location>
        <begin position="1"/>
        <end position="62"/>
    </location>
</feature>
<evidence type="ECO:0000256" key="4">
    <source>
        <dbReference type="ARBA" id="ARBA00022840"/>
    </source>
</evidence>
<gene>
    <name evidence="7" type="ORF">SBF1_100020</name>
</gene>
<dbReference type="PANTHER" id="PTHR48095">
    <property type="entry name" value="PYRUVATE CARBOXYLASE SUBUNIT A"/>
    <property type="match status" value="1"/>
</dbReference>
<keyword evidence="2" id="KW-0436">Ligase</keyword>
<comment type="catalytic activity">
    <reaction evidence="5">
        <text>N(6)-biotinyl-L-lysyl-[protein] + hydrogencarbonate + ATP = N(6)-carboxybiotinyl-L-lysyl-[protein] + ADP + phosphate + H(+)</text>
        <dbReference type="Rhea" id="RHEA:13501"/>
        <dbReference type="Rhea" id="RHEA-COMP:10505"/>
        <dbReference type="Rhea" id="RHEA-COMP:10506"/>
        <dbReference type="ChEBI" id="CHEBI:15378"/>
        <dbReference type="ChEBI" id="CHEBI:17544"/>
        <dbReference type="ChEBI" id="CHEBI:30616"/>
        <dbReference type="ChEBI" id="CHEBI:43474"/>
        <dbReference type="ChEBI" id="CHEBI:83144"/>
        <dbReference type="ChEBI" id="CHEBI:83145"/>
        <dbReference type="ChEBI" id="CHEBI:456216"/>
        <dbReference type="EC" id="6.3.4.14"/>
    </reaction>
</comment>
<dbReference type="Pfam" id="PF02785">
    <property type="entry name" value="Biotin_carb_C"/>
    <property type="match status" value="1"/>
</dbReference>
<keyword evidence="3" id="KW-0547">Nucleotide-binding</keyword>
<evidence type="ECO:0000313" key="8">
    <source>
        <dbReference type="Proteomes" id="UP000238916"/>
    </source>
</evidence>
<dbReference type="PANTHER" id="PTHR48095:SF2">
    <property type="entry name" value="BIOTIN CARBOXYLASE, CHLOROPLASTIC"/>
    <property type="match status" value="1"/>
</dbReference>
<proteinExistence type="predicted"/>
<dbReference type="SUPFAM" id="SSF51246">
    <property type="entry name" value="Rudiment single hybrid motif"/>
    <property type="match status" value="1"/>
</dbReference>
<protein>
    <recommendedName>
        <fullName evidence="1">biotin carboxylase</fullName>
        <ecNumber evidence="1">6.3.4.14</ecNumber>
    </recommendedName>
</protein>
<name>A0A2U3JVE5_9FIRM</name>
<dbReference type="InterPro" id="IPR005482">
    <property type="entry name" value="Biotin_COase_C"/>
</dbReference>
<keyword evidence="4" id="KW-0067">ATP-binding</keyword>
<evidence type="ECO:0000256" key="3">
    <source>
        <dbReference type="ARBA" id="ARBA00022741"/>
    </source>
</evidence>
<dbReference type="GO" id="GO:0004075">
    <property type="term" value="F:biotin carboxylase activity"/>
    <property type="evidence" value="ECO:0007669"/>
    <property type="project" value="UniProtKB-EC"/>
</dbReference>
<dbReference type="AlphaFoldDB" id="A0A2U3JVE5"/>
<evidence type="ECO:0000313" key="7">
    <source>
        <dbReference type="EMBL" id="SPF31384.1"/>
    </source>
</evidence>
<dbReference type="Gene3D" id="3.30.470.20">
    <property type="entry name" value="ATP-grasp fold, B domain"/>
    <property type="match status" value="1"/>
</dbReference>
<dbReference type="SMART" id="SM00878">
    <property type="entry name" value="Biotin_carb_C"/>
    <property type="match status" value="1"/>
</dbReference>
<dbReference type="InterPro" id="IPR011054">
    <property type="entry name" value="Rudment_hybrid_motif"/>
</dbReference>